<accession>A0A5N6LSY4</accession>
<proteinExistence type="predicted"/>
<sequence>MWVAKLFGHSPVSAFTWLNISTLGAAALTEGETYTEGETFTEGPAGETIASEAKLADIAAGRLPLPEVKKLEAQKRLTEQAKLKPSKSRATILPTQPTSKASSSDSLKKKSTD</sequence>
<evidence type="ECO:0000313" key="4">
    <source>
        <dbReference type="Proteomes" id="UP000326396"/>
    </source>
</evidence>
<dbReference type="Proteomes" id="UP000326396">
    <property type="component" value="Linkage Group LG8"/>
</dbReference>
<keyword evidence="2" id="KW-0732">Signal</keyword>
<gene>
    <name evidence="3" type="ORF">E3N88_38070</name>
</gene>
<dbReference type="EMBL" id="SZYD01000018">
    <property type="protein sequence ID" value="KAD2804693.1"/>
    <property type="molecule type" value="Genomic_DNA"/>
</dbReference>
<protein>
    <submittedName>
        <fullName evidence="3">Uncharacterized protein</fullName>
    </submittedName>
</protein>
<evidence type="ECO:0000256" key="2">
    <source>
        <dbReference type="SAM" id="SignalP"/>
    </source>
</evidence>
<dbReference type="AlphaFoldDB" id="A0A5N6LSY4"/>
<keyword evidence="4" id="KW-1185">Reference proteome</keyword>
<name>A0A5N6LSY4_9ASTR</name>
<feature type="signal peptide" evidence="2">
    <location>
        <begin position="1"/>
        <end position="27"/>
    </location>
</feature>
<evidence type="ECO:0000313" key="3">
    <source>
        <dbReference type="EMBL" id="KAD2804693.1"/>
    </source>
</evidence>
<feature type="region of interest" description="Disordered" evidence="1">
    <location>
        <begin position="79"/>
        <end position="113"/>
    </location>
</feature>
<comment type="caution">
    <text evidence="3">The sequence shown here is derived from an EMBL/GenBank/DDBJ whole genome shotgun (WGS) entry which is preliminary data.</text>
</comment>
<evidence type="ECO:0000256" key="1">
    <source>
        <dbReference type="SAM" id="MobiDB-lite"/>
    </source>
</evidence>
<feature type="chain" id="PRO_5024419867" evidence="2">
    <location>
        <begin position="28"/>
        <end position="113"/>
    </location>
</feature>
<organism evidence="3 4">
    <name type="scientific">Mikania micrantha</name>
    <name type="common">bitter vine</name>
    <dbReference type="NCBI Taxonomy" id="192012"/>
    <lineage>
        <taxon>Eukaryota</taxon>
        <taxon>Viridiplantae</taxon>
        <taxon>Streptophyta</taxon>
        <taxon>Embryophyta</taxon>
        <taxon>Tracheophyta</taxon>
        <taxon>Spermatophyta</taxon>
        <taxon>Magnoliopsida</taxon>
        <taxon>eudicotyledons</taxon>
        <taxon>Gunneridae</taxon>
        <taxon>Pentapetalae</taxon>
        <taxon>asterids</taxon>
        <taxon>campanulids</taxon>
        <taxon>Asterales</taxon>
        <taxon>Asteraceae</taxon>
        <taxon>Asteroideae</taxon>
        <taxon>Heliantheae alliance</taxon>
        <taxon>Eupatorieae</taxon>
        <taxon>Mikania</taxon>
    </lineage>
</organism>
<reference evidence="3 4" key="1">
    <citation type="submission" date="2019-05" db="EMBL/GenBank/DDBJ databases">
        <title>Mikania micrantha, genome provides insights into the molecular mechanism of rapid growth.</title>
        <authorList>
            <person name="Liu B."/>
        </authorList>
    </citation>
    <scope>NUCLEOTIDE SEQUENCE [LARGE SCALE GENOMIC DNA]</scope>
    <source>
        <strain evidence="3">NLD-2019</strain>
        <tissue evidence="3">Leaf</tissue>
    </source>
</reference>